<reference evidence="1 2" key="1">
    <citation type="submission" date="2023-03" db="EMBL/GenBank/DDBJ databases">
        <title>Genome sequence of Lichtheimia ornata CBS 291.66.</title>
        <authorList>
            <person name="Mohabir J.T."/>
            <person name="Shea T.P."/>
            <person name="Kurbessoian T."/>
            <person name="Berby B."/>
            <person name="Fontaine J."/>
            <person name="Livny J."/>
            <person name="Gnirke A."/>
            <person name="Stajich J.E."/>
            <person name="Cuomo C.A."/>
        </authorList>
    </citation>
    <scope>NUCLEOTIDE SEQUENCE [LARGE SCALE GENOMIC DNA]</scope>
    <source>
        <strain evidence="1">CBS 291.66</strain>
    </source>
</reference>
<name>A0AAD7Y2P3_9FUNG</name>
<dbReference type="AlphaFoldDB" id="A0AAD7Y2P3"/>
<organism evidence="1 2">
    <name type="scientific">Lichtheimia ornata</name>
    <dbReference type="NCBI Taxonomy" id="688661"/>
    <lineage>
        <taxon>Eukaryota</taxon>
        <taxon>Fungi</taxon>
        <taxon>Fungi incertae sedis</taxon>
        <taxon>Mucoromycota</taxon>
        <taxon>Mucoromycotina</taxon>
        <taxon>Mucoromycetes</taxon>
        <taxon>Mucorales</taxon>
        <taxon>Lichtheimiaceae</taxon>
        <taxon>Lichtheimia</taxon>
    </lineage>
</organism>
<protein>
    <submittedName>
        <fullName evidence="1">Uncharacterized protein</fullName>
    </submittedName>
</protein>
<keyword evidence="2" id="KW-1185">Reference proteome</keyword>
<gene>
    <name evidence="1" type="ORF">O0I10_002479</name>
</gene>
<accession>A0AAD7Y2P3</accession>
<evidence type="ECO:0000313" key="1">
    <source>
        <dbReference type="EMBL" id="KAJ8661672.1"/>
    </source>
</evidence>
<dbReference type="Proteomes" id="UP001234581">
    <property type="component" value="Unassembled WGS sequence"/>
</dbReference>
<comment type="caution">
    <text evidence="1">The sequence shown here is derived from an EMBL/GenBank/DDBJ whole genome shotgun (WGS) entry which is preliminary data.</text>
</comment>
<evidence type="ECO:0000313" key="2">
    <source>
        <dbReference type="Proteomes" id="UP001234581"/>
    </source>
</evidence>
<proteinExistence type="predicted"/>
<dbReference type="RefSeq" id="XP_058346585.1">
    <property type="nucleotide sequence ID" value="XM_058482561.1"/>
</dbReference>
<sequence length="153" mass="17215">MDEAVIGESCQGQSEQRRQHPSVSACLITSLDGFHYCTTYWTLPFICIREVQGNKFYTFWVMYYKQEAAMSNRAHIFSVNNIYLILGVLVATNNNVTSSFGAVKVYPSLMAFIIKYQLGETAIRIGHCVDISSKEMCSITGGIKYRGFSYDTG</sequence>
<dbReference type="GeneID" id="83209896"/>
<dbReference type="EMBL" id="JARTCD010000007">
    <property type="protein sequence ID" value="KAJ8661672.1"/>
    <property type="molecule type" value="Genomic_DNA"/>
</dbReference>